<sequence>MTIYAYKTYVVDGVVQSTSELVPISGVDADGDNQITQEEWAAYLEASNGHTQGSGSDGLLYDGAGDGNTGEGYLYSSTAYEQGDDISDVMAALQQNYPPVSLESIGVVCFVRGTVIETREGPVPVENLQVGTSVLTKDNGYQSIRWIGTRRLFVGDLMNDPRLKPIRIRAGALGDNKPSTDLLVSPQHRVLVRSRIAQQMFGTLEVLVAAKQLLCLEGVDILDDVEEVEYIHFLFDRHEIVCSNGAETESLYTGPEALKTVGKAALEEIFDIFPQLRDRNPADLPAAVRPLVSGRMGRELAARHVRNNCAMIGA</sequence>
<reference evidence="2 3" key="1">
    <citation type="submission" date="2018-07" db="EMBL/GenBank/DDBJ databases">
        <authorList>
            <person name="Zhang Y."/>
            <person name="Wang L."/>
            <person name="Ma S."/>
        </authorList>
    </citation>
    <scope>NUCLEOTIDE SEQUENCE [LARGE SCALE GENOMIC DNA]</scope>
    <source>
        <strain evidence="2 3">4-2</strain>
    </source>
</reference>
<accession>A0A3M0MIT4</accession>
<dbReference type="PROSITE" id="PS50222">
    <property type="entry name" value="EF_HAND_2"/>
    <property type="match status" value="1"/>
</dbReference>
<dbReference type="PROSITE" id="PS00018">
    <property type="entry name" value="EF_HAND_1"/>
    <property type="match status" value="1"/>
</dbReference>
<dbReference type="RefSeq" id="WP_122110597.1">
    <property type="nucleotide sequence ID" value="NZ_QOKZ01000001.1"/>
</dbReference>
<evidence type="ECO:0000313" key="2">
    <source>
        <dbReference type="EMBL" id="RMC37509.1"/>
    </source>
</evidence>
<feature type="domain" description="EF-hand" evidence="1">
    <location>
        <begin position="27"/>
        <end position="50"/>
    </location>
</feature>
<dbReference type="InterPro" id="IPR028992">
    <property type="entry name" value="Hedgehog/Intein_dom"/>
</dbReference>
<organism evidence="2 3">
    <name type="scientific">Paracoccus alkanivorans</name>
    <dbReference type="NCBI Taxonomy" id="2116655"/>
    <lineage>
        <taxon>Bacteria</taxon>
        <taxon>Pseudomonadati</taxon>
        <taxon>Pseudomonadota</taxon>
        <taxon>Alphaproteobacteria</taxon>
        <taxon>Rhodobacterales</taxon>
        <taxon>Paracoccaceae</taxon>
        <taxon>Paracoccus</taxon>
    </lineage>
</organism>
<proteinExistence type="predicted"/>
<gene>
    <name evidence="2" type="ORF">C9E81_01790</name>
</gene>
<dbReference type="Pfam" id="PF13403">
    <property type="entry name" value="Hint_2"/>
    <property type="match status" value="1"/>
</dbReference>
<dbReference type="GO" id="GO:0005509">
    <property type="term" value="F:calcium ion binding"/>
    <property type="evidence" value="ECO:0007669"/>
    <property type="project" value="InterPro"/>
</dbReference>
<dbReference type="InterPro" id="IPR036844">
    <property type="entry name" value="Hint_dom_sf"/>
</dbReference>
<comment type="caution">
    <text evidence="2">The sequence shown here is derived from an EMBL/GenBank/DDBJ whole genome shotgun (WGS) entry which is preliminary data.</text>
</comment>
<evidence type="ECO:0000313" key="3">
    <source>
        <dbReference type="Proteomes" id="UP000273516"/>
    </source>
</evidence>
<evidence type="ECO:0000259" key="1">
    <source>
        <dbReference type="PROSITE" id="PS50222"/>
    </source>
</evidence>
<name>A0A3M0MIT4_9RHOB</name>
<keyword evidence="3" id="KW-1185">Reference proteome</keyword>
<dbReference type="EMBL" id="QOKZ01000001">
    <property type="protein sequence ID" value="RMC37509.1"/>
    <property type="molecule type" value="Genomic_DNA"/>
</dbReference>
<dbReference type="SUPFAM" id="SSF51294">
    <property type="entry name" value="Hedgehog/intein (Hint) domain"/>
    <property type="match status" value="1"/>
</dbReference>
<dbReference type="InterPro" id="IPR002048">
    <property type="entry name" value="EF_hand_dom"/>
</dbReference>
<dbReference type="OrthoDB" id="6305173at2"/>
<dbReference type="Proteomes" id="UP000273516">
    <property type="component" value="Unassembled WGS sequence"/>
</dbReference>
<protein>
    <submittedName>
        <fullName evidence="2">Hemolysin</fullName>
    </submittedName>
</protein>
<dbReference type="AlphaFoldDB" id="A0A3M0MIT4"/>
<dbReference type="InterPro" id="IPR018247">
    <property type="entry name" value="EF_Hand_1_Ca_BS"/>
</dbReference>
<dbReference type="Gene3D" id="2.170.16.10">
    <property type="entry name" value="Hedgehog/Intein (Hint) domain"/>
    <property type="match status" value="1"/>
</dbReference>